<reference evidence="1" key="1">
    <citation type="submission" date="2020-05" db="EMBL/GenBank/DDBJ databases">
        <authorList>
            <person name="Chiriac C."/>
            <person name="Salcher M."/>
            <person name="Ghai R."/>
            <person name="Kavagutti S V."/>
        </authorList>
    </citation>
    <scope>NUCLEOTIDE SEQUENCE</scope>
</reference>
<organism evidence="1">
    <name type="scientific">freshwater metagenome</name>
    <dbReference type="NCBI Taxonomy" id="449393"/>
    <lineage>
        <taxon>unclassified sequences</taxon>
        <taxon>metagenomes</taxon>
        <taxon>ecological metagenomes</taxon>
    </lineage>
</organism>
<dbReference type="SUPFAM" id="SSF109998">
    <property type="entry name" value="Triger factor/SurA peptide-binding domain-like"/>
    <property type="match status" value="1"/>
</dbReference>
<sequence length="208" mass="22408">MNESELYVKKFLALLGVISVLALTGCGRIDSAATIGSVSISQADAQAVVDEVLAERLKVDTEGLQLTTGEELNRGQLRFTIITQLFVEIAKELKIEITPTQIAQRKDELITQVGGESELPRNLVAANIAPSNFDKYVKAIMTSDLIAEALRQSGIPDEEVSARIGQLVTAKAKELKVTVNPRYGIWDIEQGDIVAKDSAGSAVVPSDK</sequence>
<name>A0A6J6THP2_9ZZZZ</name>
<dbReference type="EMBL" id="CAEZZE010000033">
    <property type="protein sequence ID" value="CAB4746325.1"/>
    <property type="molecule type" value="Genomic_DNA"/>
</dbReference>
<gene>
    <name evidence="1" type="ORF">UFOPK2827_00311</name>
</gene>
<dbReference type="Gene3D" id="1.10.4030.10">
    <property type="entry name" value="Porin chaperone SurA, peptide-binding domain"/>
    <property type="match status" value="1"/>
</dbReference>
<protein>
    <submittedName>
        <fullName evidence="1">Unannotated protein</fullName>
    </submittedName>
</protein>
<dbReference type="InterPro" id="IPR027304">
    <property type="entry name" value="Trigger_fact/SurA_dom_sf"/>
</dbReference>
<proteinExistence type="predicted"/>
<dbReference type="AlphaFoldDB" id="A0A6J6THP2"/>
<accession>A0A6J6THP2</accession>
<evidence type="ECO:0000313" key="1">
    <source>
        <dbReference type="EMBL" id="CAB4746325.1"/>
    </source>
</evidence>